<dbReference type="Proteomes" id="UP000182658">
    <property type="component" value="Unassembled WGS sequence"/>
</dbReference>
<dbReference type="InterPro" id="IPR027417">
    <property type="entry name" value="P-loop_NTPase"/>
</dbReference>
<dbReference type="EMBL" id="KV875096">
    <property type="protein sequence ID" value="OIW30954.1"/>
    <property type="molecule type" value="Genomic_DNA"/>
</dbReference>
<feature type="compositionally biased region" description="Low complexity" evidence="1">
    <location>
        <begin position="60"/>
        <end position="75"/>
    </location>
</feature>
<keyword evidence="3" id="KW-1185">Reference proteome</keyword>
<feature type="region of interest" description="Disordered" evidence="1">
    <location>
        <begin position="48"/>
        <end position="87"/>
    </location>
</feature>
<reference evidence="2 3" key="1">
    <citation type="submission" date="2016-10" db="EMBL/GenBank/DDBJ databases">
        <title>Draft genome sequence of Coniochaeta ligniaria NRRL30616, a lignocellulolytic fungus for bioabatement of inhibitors in plant biomass hydrolysates.</title>
        <authorList>
            <consortium name="DOE Joint Genome Institute"/>
            <person name="Jimenez D.J."/>
            <person name="Hector R.E."/>
            <person name="Riley R."/>
            <person name="Sun H."/>
            <person name="Grigoriev I.V."/>
            <person name="Van Elsas J.D."/>
            <person name="Nichols N.N."/>
        </authorList>
    </citation>
    <scope>NUCLEOTIDE SEQUENCE [LARGE SCALE GENOMIC DNA]</scope>
    <source>
        <strain evidence="2 3">NRRL 30616</strain>
    </source>
</reference>
<protein>
    <submittedName>
        <fullName evidence="2">Uncharacterized protein</fullName>
    </submittedName>
</protein>
<evidence type="ECO:0000256" key="1">
    <source>
        <dbReference type="SAM" id="MobiDB-lite"/>
    </source>
</evidence>
<gene>
    <name evidence="2" type="ORF">CONLIGDRAFT_679705</name>
</gene>
<name>A0A1J7JT71_9PEZI</name>
<dbReference type="Gene3D" id="3.40.50.300">
    <property type="entry name" value="P-loop containing nucleotide triphosphate hydrolases"/>
    <property type="match status" value="1"/>
</dbReference>
<dbReference type="AlphaFoldDB" id="A0A1J7JT71"/>
<dbReference type="InParanoid" id="A0A1J7JT71"/>
<evidence type="ECO:0000313" key="2">
    <source>
        <dbReference type="EMBL" id="OIW30954.1"/>
    </source>
</evidence>
<accession>A0A1J7JT71</accession>
<proteinExistence type="predicted"/>
<organism evidence="2 3">
    <name type="scientific">Coniochaeta ligniaria NRRL 30616</name>
    <dbReference type="NCBI Taxonomy" id="1408157"/>
    <lineage>
        <taxon>Eukaryota</taxon>
        <taxon>Fungi</taxon>
        <taxon>Dikarya</taxon>
        <taxon>Ascomycota</taxon>
        <taxon>Pezizomycotina</taxon>
        <taxon>Sordariomycetes</taxon>
        <taxon>Sordariomycetidae</taxon>
        <taxon>Coniochaetales</taxon>
        <taxon>Coniochaetaceae</taxon>
        <taxon>Coniochaeta</taxon>
    </lineage>
</organism>
<sequence>MATPDYGVEAVRTAINIFSNDESGDILIFAPGEEVRRICELIRASPEKLDNSGEDSPFYSSGSESDSNDSNVEPESSQRREQSNQVVARTPPAQGLAAMGQAVGEIFRTAEAATATSDDVGAQRDRLRDRLHALEVLLAVPPSLPAPGTPPAAAPASVPAASPIMGWSPRLDLMSPLELEEVREYGMQESPTVGRSSPQLPMSPLELEEEEFLNFCDARVPWQNQI</sequence>
<evidence type="ECO:0000313" key="3">
    <source>
        <dbReference type="Proteomes" id="UP000182658"/>
    </source>
</evidence>